<dbReference type="VEuPathDB" id="VectorBase:AARA014433"/>
<name>A0A182IG29_ANOAR</name>
<accession>A0A182IG29</accession>
<sequence length="48" mass="5681">MHLLFVIDRINICRRSYFKTIRHVLLELLSPVRFNCHCLHCSEGLLAV</sequence>
<dbReference type="EnsemblMetazoa" id="AARA014433-RA">
    <property type="protein sequence ID" value="AARA014433-PA"/>
    <property type="gene ID" value="AARA014433"/>
</dbReference>
<organism evidence="1 2">
    <name type="scientific">Anopheles arabiensis</name>
    <name type="common">Mosquito</name>
    <dbReference type="NCBI Taxonomy" id="7173"/>
    <lineage>
        <taxon>Eukaryota</taxon>
        <taxon>Metazoa</taxon>
        <taxon>Ecdysozoa</taxon>
        <taxon>Arthropoda</taxon>
        <taxon>Hexapoda</taxon>
        <taxon>Insecta</taxon>
        <taxon>Pterygota</taxon>
        <taxon>Neoptera</taxon>
        <taxon>Endopterygota</taxon>
        <taxon>Diptera</taxon>
        <taxon>Nematocera</taxon>
        <taxon>Culicoidea</taxon>
        <taxon>Culicidae</taxon>
        <taxon>Anophelinae</taxon>
        <taxon>Anopheles</taxon>
    </lineage>
</organism>
<proteinExistence type="predicted"/>
<keyword evidence="2" id="KW-1185">Reference proteome</keyword>
<protein>
    <submittedName>
        <fullName evidence="1">Uncharacterized protein</fullName>
    </submittedName>
</protein>
<evidence type="ECO:0000313" key="2">
    <source>
        <dbReference type="Proteomes" id="UP000075840"/>
    </source>
</evidence>
<dbReference type="EMBL" id="APCN01002478">
    <property type="status" value="NOT_ANNOTATED_CDS"/>
    <property type="molecule type" value="Genomic_DNA"/>
</dbReference>
<evidence type="ECO:0000313" key="1">
    <source>
        <dbReference type="EnsemblMetazoa" id="AARA014433-PA"/>
    </source>
</evidence>
<reference evidence="1" key="1">
    <citation type="submission" date="2022-08" db="UniProtKB">
        <authorList>
            <consortium name="EnsemblMetazoa"/>
        </authorList>
    </citation>
    <scope>IDENTIFICATION</scope>
    <source>
        <strain evidence="1">Dongola</strain>
    </source>
</reference>
<dbReference type="Proteomes" id="UP000075840">
    <property type="component" value="Unassembled WGS sequence"/>
</dbReference>
<dbReference type="AlphaFoldDB" id="A0A182IG29"/>